<dbReference type="SUPFAM" id="SSF53807">
    <property type="entry name" value="Helical backbone' metal receptor"/>
    <property type="match status" value="1"/>
</dbReference>
<dbReference type="Proteomes" id="UP000229523">
    <property type="component" value="Unassembled WGS sequence"/>
</dbReference>
<evidence type="ECO:0000256" key="3">
    <source>
        <dbReference type="SAM" id="SignalP"/>
    </source>
</evidence>
<evidence type="ECO:0000313" key="6">
    <source>
        <dbReference type="Proteomes" id="UP000229523"/>
    </source>
</evidence>
<dbReference type="EMBL" id="MJBI02000010">
    <property type="protein sequence ID" value="RAI79168.1"/>
    <property type="molecule type" value="Genomic_DNA"/>
</dbReference>
<evidence type="ECO:0000256" key="2">
    <source>
        <dbReference type="ARBA" id="ARBA00022729"/>
    </source>
</evidence>
<dbReference type="PANTHER" id="PTHR30535">
    <property type="entry name" value="VITAMIN B12-BINDING PROTEIN"/>
    <property type="match status" value="1"/>
</dbReference>
<dbReference type="InterPro" id="IPR002491">
    <property type="entry name" value="ABC_transptr_periplasmic_BD"/>
</dbReference>
<dbReference type="InterPro" id="IPR050902">
    <property type="entry name" value="ABC_Transporter_SBP"/>
</dbReference>
<dbReference type="AlphaFoldDB" id="A0A2G5NUL0"/>
<dbReference type="PANTHER" id="PTHR30535:SF34">
    <property type="entry name" value="MOLYBDATE-BINDING PROTEIN MOLA"/>
    <property type="match status" value="1"/>
</dbReference>
<dbReference type="Pfam" id="PF01497">
    <property type="entry name" value="Peripla_BP_2"/>
    <property type="match status" value="1"/>
</dbReference>
<gene>
    <name evidence="5" type="ORF">BFS35_012510</name>
</gene>
<keyword evidence="2 3" id="KW-0732">Signal</keyword>
<dbReference type="GO" id="GO:0071281">
    <property type="term" value="P:cellular response to iron ion"/>
    <property type="evidence" value="ECO:0007669"/>
    <property type="project" value="TreeGrafter"/>
</dbReference>
<feature type="signal peptide" evidence="3">
    <location>
        <begin position="1"/>
        <end position="21"/>
    </location>
</feature>
<proteinExistence type="inferred from homology"/>
<dbReference type="PROSITE" id="PS51257">
    <property type="entry name" value="PROKAR_LIPOPROTEIN"/>
    <property type="match status" value="1"/>
</dbReference>
<dbReference type="RefSeq" id="WP_099577098.1">
    <property type="nucleotide sequence ID" value="NZ_MJBI02000010.1"/>
</dbReference>
<evidence type="ECO:0000259" key="4">
    <source>
        <dbReference type="PROSITE" id="PS50983"/>
    </source>
</evidence>
<protein>
    <submittedName>
        <fullName evidence="5">ABC transporter substrate-binding protein</fullName>
    </submittedName>
</protein>
<keyword evidence="6" id="KW-1185">Reference proteome</keyword>
<dbReference type="PROSITE" id="PS50983">
    <property type="entry name" value="FE_B12_PBP"/>
    <property type="match status" value="1"/>
</dbReference>
<organism evidence="5 6">
    <name type="scientific">Macrococcoides goetzii</name>
    <dbReference type="NCBI Taxonomy" id="1891097"/>
    <lineage>
        <taxon>Bacteria</taxon>
        <taxon>Bacillati</taxon>
        <taxon>Bacillota</taxon>
        <taxon>Bacilli</taxon>
        <taxon>Bacillales</taxon>
        <taxon>Staphylococcaceae</taxon>
        <taxon>Macrococcoides</taxon>
    </lineage>
</organism>
<dbReference type="CDD" id="cd01143">
    <property type="entry name" value="YvrC"/>
    <property type="match status" value="1"/>
</dbReference>
<dbReference type="Gene3D" id="3.40.50.1980">
    <property type="entry name" value="Nitrogenase molybdenum iron protein domain"/>
    <property type="match status" value="2"/>
</dbReference>
<reference evidence="5 6" key="1">
    <citation type="journal article" date="2018" name="Front. Microbiol.">
        <title>Description and Comparative Genomics of Macrococcus caseolyticus subsp. hominis subsp. nov., Macrococcus goetzii sp. nov., Macrococcus epidermidis sp. nov., and Macrococcus bohemicus sp. nov., Novel Macrococci From Human Clinical Material With Virulence Potential and Suspected Uptake of Foreign DNA by Natural Transformation.</title>
        <authorList>
            <person name="Maslanova I."/>
            <person name="Wertheimer Z."/>
            <person name="Sedlacek I."/>
            <person name="Svec P."/>
            <person name="Indrakova A."/>
            <person name="Kovarovic V."/>
            <person name="Schumann P."/>
            <person name="Sproer C."/>
            <person name="Kralova S."/>
            <person name="Sedo O."/>
            <person name="Kristofova L."/>
            <person name="Vrbovska V."/>
            <person name="Fuzik T."/>
            <person name="Petras P."/>
            <person name="Zdrahal Z."/>
            <person name="Ruzickova V."/>
            <person name="Doskar J."/>
            <person name="Pantucek R."/>
        </authorList>
    </citation>
    <scope>NUCLEOTIDE SEQUENCE [LARGE SCALE GENOMIC DNA]</scope>
    <source>
        <strain evidence="5 6">CCM 4927</strain>
    </source>
</reference>
<dbReference type="NCBIfam" id="NF038402">
    <property type="entry name" value="TroA_like"/>
    <property type="match status" value="1"/>
</dbReference>
<sequence length="287" mass="31896">MKKTLFILLMTVLFIVSGCNTADKVQQSDTKERIISLIPSNTEILYDLGVYKEIIGVSTVDDYPKQVKDKEKFDGMKLDYEAILKAKPTIVFAHQSMEKAQEKTLQKLRSKGIKVVVVQDANSFDSLYKSIEQIASVTHKEAEGKALIKDIKRQIQETAIKYKKDVQGKKVFLEISSHPDIYTGGNHTLMNDLLKQLGAVNIFSGIEGYQAVSTESIVKKNPDIIISTSGLSNAALIKEVKSRNGFKHVEAVKQNQIYAVDPDTVSRPGPRIAQGMETIAKAIAHEK</sequence>
<dbReference type="InterPro" id="IPR054828">
    <property type="entry name" value="Vit_B12_bind_prot"/>
</dbReference>
<name>A0A2G5NUL0_9STAP</name>
<evidence type="ECO:0000313" key="5">
    <source>
        <dbReference type="EMBL" id="RAI79168.1"/>
    </source>
</evidence>
<feature type="domain" description="Fe/B12 periplasmic-binding" evidence="4">
    <location>
        <begin position="33"/>
        <end position="287"/>
    </location>
</feature>
<comment type="similarity">
    <text evidence="1">Belongs to the bacterial solute-binding protein 8 family.</text>
</comment>
<evidence type="ECO:0000256" key="1">
    <source>
        <dbReference type="ARBA" id="ARBA00008814"/>
    </source>
</evidence>
<accession>A0A2G5NUL0</accession>
<comment type="caution">
    <text evidence="5">The sequence shown here is derived from an EMBL/GenBank/DDBJ whole genome shotgun (WGS) entry which is preliminary data.</text>
</comment>
<feature type="chain" id="PRO_5039430940" evidence="3">
    <location>
        <begin position="22"/>
        <end position="287"/>
    </location>
</feature>